<gene>
    <name evidence="1" type="ORF">MKZ47_18140</name>
</gene>
<proteinExistence type="predicted"/>
<dbReference type="EMBL" id="JAKUMG010000014">
    <property type="protein sequence ID" value="MDI4670993.1"/>
    <property type="molecule type" value="Genomic_DNA"/>
</dbReference>
<comment type="caution">
    <text evidence="1">The sequence shown here is derived from an EMBL/GenBank/DDBJ whole genome shotgun (WGS) entry which is preliminary data.</text>
</comment>
<dbReference type="CDD" id="cd01120">
    <property type="entry name" value="RecA-like_superfamily"/>
    <property type="match status" value="1"/>
</dbReference>
<dbReference type="SUPFAM" id="SSF52540">
    <property type="entry name" value="P-loop containing nucleoside triphosphate hydrolases"/>
    <property type="match status" value="1"/>
</dbReference>
<dbReference type="Proteomes" id="UP001156974">
    <property type="component" value="Unassembled WGS sequence"/>
</dbReference>
<dbReference type="Gene3D" id="3.40.50.300">
    <property type="entry name" value="P-loop containing nucleotide triphosphate hydrolases"/>
    <property type="match status" value="1"/>
</dbReference>
<dbReference type="InterPro" id="IPR027417">
    <property type="entry name" value="P-loop_NTPase"/>
</dbReference>
<name>A0ABT6U495_9GAMM</name>
<organism evidence="1 2">
    <name type="scientific">Pseudoalteromonas shioyasakiensis</name>
    <dbReference type="NCBI Taxonomy" id="1190813"/>
    <lineage>
        <taxon>Bacteria</taxon>
        <taxon>Pseudomonadati</taxon>
        <taxon>Pseudomonadota</taxon>
        <taxon>Gammaproteobacteria</taxon>
        <taxon>Alteromonadales</taxon>
        <taxon>Pseudoalteromonadaceae</taxon>
        <taxon>Pseudoalteromonas</taxon>
    </lineage>
</organism>
<keyword evidence="2" id="KW-1185">Reference proteome</keyword>
<reference evidence="1 2" key="1">
    <citation type="submission" date="2022-02" db="EMBL/GenBank/DDBJ databases">
        <title>Genome analysis of Beneficial Microorganisms for Coral consortium from Pocillopora damicornis.</title>
        <authorList>
            <person name="Rosado P.M."/>
            <person name="Cardoso P.M."/>
            <person name="Rosado J.G."/>
            <person name="Schultz J."/>
            <person name="Rocha U."/>
            <person name="Costa T.K."/>
            <person name="Peixoto R.S."/>
        </authorList>
    </citation>
    <scope>NUCLEOTIDE SEQUENCE [LARGE SCALE GENOMIC DNA]</scope>
    <source>
        <strain evidence="1 2">BMC5</strain>
    </source>
</reference>
<sequence length="281" mass="31362">MSVNRLPTGVAVAQAKKDAKRLANKSEIHLSHAQNEVALKHGRADWPTLMNQLKTQSALSATLKQSFLNKVTLDFPENKSLNIVVGQSGSGKTMLLLEFAAQWLQKGFPVLYLGADVSQGYQCGAATNSLISKYPSLFTAIPLQSLTKGFVLDDVMLNGAILLADELPHMVSSEVIGITTEQVQKLINCSMHTFLGFQILGEAQEIISDLKNVTDDNTRFVILKCYAPDIYANSLFEYDRKVMAEEVERLEKKHNKYTELLYVEQNSYQKLRFKLADHHAL</sequence>
<accession>A0ABT6U495</accession>
<protein>
    <submittedName>
        <fullName evidence="1">Uncharacterized protein</fullName>
    </submittedName>
</protein>
<evidence type="ECO:0000313" key="2">
    <source>
        <dbReference type="Proteomes" id="UP001156974"/>
    </source>
</evidence>
<dbReference type="RefSeq" id="WP_175083350.1">
    <property type="nucleotide sequence ID" value="NZ_JAKUMG010000014.1"/>
</dbReference>
<evidence type="ECO:0000313" key="1">
    <source>
        <dbReference type="EMBL" id="MDI4670993.1"/>
    </source>
</evidence>